<dbReference type="AlphaFoldDB" id="A0A2H9YNP4"/>
<feature type="non-terminal residue" evidence="1">
    <location>
        <position position="1"/>
    </location>
</feature>
<organism evidence="1 2">
    <name type="scientific">Acinetobacter pseudolwoffii</name>
    <dbReference type="NCBI Taxonomy" id="2053287"/>
    <lineage>
        <taxon>Bacteria</taxon>
        <taxon>Pseudomonadati</taxon>
        <taxon>Pseudomonadota</taxon>
        <taxon>Gammaproteobacteria</taxon>
        <taxon>Moraxellales</taxon>
        <taxon>Moraxellaceae</taxon>
        <taxon>Acinetobacter</taxon>
    </lineage>
</organism>
<dbReference type="RefSeq" id="WP_157799541.1">
    <property type="nucleotide sequence ID" value="NZ_PHRG01000014.1"/>
</dbReference>
<reference evidence="1 2" key="1">
    <citation type="submission" date="2017-11" db="EMBL/GenBank/DDBJ databases">
        <title>Revising the taxonomy of the Acinetobacter lwoffii group: the description of Acinetobacter pseudolwoffii sp. nov. and emended description of Acinetobacter lwoffii.</title>
        <authorList>
            <person name="Nemec A."/>
            <person name="Radolfova-Krizova L."/>
        </authorList>
    </citation>
    <scope>NUCLEOTIDE SEQUENCE [LARGE SCALE GENOMIC DNA]</scope>
    <source>
        <strain evidence="1 2">ANC 5044</strain>
    </source>
</reference>
<accession>A0A2H9YNP4</accession>
<evidence type="ECO:0000313" key="1">
    <source>
        <dbReference type="EMBL" id="PJO74274.1"/>
    </source>
</evidence>
<dbReference type="EMBL" id="PHRG01000014">
    <property type="protein sequence ID" value="PJO74274.1"/>
    <property type="molecule type" value="Genomic_DNA"/>
</dbReference>
<dbReference type="Proteomes" id="UP000243446">
    <property type="component" value="Unassembled WGS sequence"/>
</dbReference>
<gene>
    <name evidence="1" type="ORF">CWI32_14405</name>
</gene>
<name>A0A2H9YNP4_9GAMM</name>
<sequence length="62" mass="6984">SEETNDIEKIGRAIKSSILINGLSNNEQLKKYIEHAENTAAFQLINKTVQDISTDVRNPNKK</sequence>
<evidence type="ECO:0000313" key="2">
    <source>
        <dbReference type="Proteomes" id="UP000243446"/>
    </source>
</evidence>
<protein>
    <submittedName>
        <fullName evidence="1">Uncharacterized protein</fullName>
    </submittedName>
</protein>
<proteinExistence type="predicted"/>
<comment type="caution">
    <text evidence="1">The sequence shown here is derived from an EMBL/GenBank/DDBJ whole genome shotgun (WGS) entry which is preliminary data.</text>
</comment>